<accession>A0AAF0FP06</accession>
<dbReference type="KEGG" id="manq:L1994_05210"/>
<feature type="domain" description="Transposase for insertion sequence element IS21-like C-terminal" evidence="1">
    <location>
        <begin position="9"/>
        <end position="67"/>
    </location>
</feature>
<dbReference type="RefSeq" id="WP_278100628.1">
    <property type="nucleotide sequence ID" value="NZ_CP091092.1"/>
</dbReference>
<proteinExistence type="predicted"/>
<reference evidence="2" key="1">
    <citation type="submission" date="2022-01" db="EMBL/GenBank/DDBJ databases">
        <title>Complete genome of Methanomicrobium antiquum DSM 21220.</title>
        <authorList>
            <person name="Chen S.-C."/>
            <person name="You Y.-T."/>
            <person name="Zhou Y.-Z."/>
            <person name="Lai M.-C."/>
        </authorList>
    </citation>
    <scope>NUCLEOTIDE SEQUENCE</scope>
    <source>
        <strain evidence="2">DSM 21220</strain>
    </source>
</reference>
<protein>
    <recommendedName>
        <fullName evidence="1">Transposase for insertion sequence element IS21-like C-terminal domain-containing protein</fullName>
    </recommendedName>
</protein>
<keyword evidence="3" id="KW-1185">Reference proteome</keyword>
<sequence length="189" mass="21999">MDFCPYDLKYRKVDCYSTVTFERNAYSVPEYCKSEMLALKIYEDYIEILENEAVIATHVRLFGRNESSLKIEHYLSTLRNKPGALRSSKVLKKTNPCFKLLYLSHYQDKPKEFIRILGLMKENPQKDVVSAIESLLEDGIIPDYDSIRLTLDFREKPETESFSYPLDIEMPEPNLAIYDEITSGESRNG</sequence>
<dbReference type="Proteomes" id="UP001218895">
    <property type="component" value="Chromosome"/>
</dbReference>
<organism evidence="2 3">
    <name type="scientific">Methanomicrobium antiquum</name>
    <dbReference type="NCBI Taxonomy" id="487686"/>
    <lineage>
        <taxon>Archaea</taxon>
        <taxon>Methanobacteriati</taxon>
        <taxon>Methanobacteriota</taxon>
        <taxon>Stenosarchaea group</taxon>
        <taxon>Methanomicrobia</taxon>
        <taxon>Methanomicrobiales</taxon>
        <taxon>Methanomicrobiaceae</taxon>
        <taxon>Methanomicrobium</taxon>
    </lineage>
</organism>
<dbReference type="EMBL" id="CP091092">
    <property type="protein sequence ID" value="WFN37788.1"/>
    <property type="molecule type" value="Genomic_DNA"/>
</dbReference>
<name>A0AAF0FP06_9EURY</name>
<evidence type="ECO:0000259" key="1">
    <source>
        <dbReference type="Pfam" id="PF22483"/>
    </source>
</evidence>
<gene>
    <name evidence="2" type="ORF">L1994_05210</name>
</gene>
<dbReference type="AlphaFoldDB" id="A0AAF0FP06"/>
<dbReference type="InterPro" id="IPR054353">
    <property type="entry name" value="IstA-like_C"/>
</dbReference>
<dbReference type="Pfam" id="PF22483">
    <property type="entry name" value="Mu-transpos_C_2"/>
    <property type="match status" value="1"/>
</dbReference>
<dbReference type="GeneID" id="79949774"/>
<evidence type="ECO:0000313" key="2">
    <source>
        <dbReference type="EMBL" id="WFN37788.1"/>
    </source>
</evidence>
<evidence type="ECO:0000313" key="3">
    <source>
        <dbReference type="Proteomes" id="UP001218895"/>
    </source>
</evidence>